<gene>
    <name evidence="1" type="ORF">RCL2_002761500</name>
</gene>
<evidence type="ECO:0000313" key="1">
    <source>
        <dbReference type="EMBL" id="GET01195.1"/>
    </source>
</evidence>
<dbReference type="Gene3D" id="3.80.10.10">
    <property type="entry name" value="Ribonuclease Inhibitor"/>
    <property type="match status" value="1"/>
</dbReference>
<evidence type="ECO:0000313" key="2">
    <source>
        <dbReference type="Proteomes" id="UP000615446"/>
    </source>
</evidence>
<dbReference type="EMBL" id="BLAL01000297">
    <property type="protein sequence ID" value="GET01195.1"/>
    <property type="molecule type" value="Genomic_DNA"/>
</dbReference>
<proteinExistence type="predicted"/>
<dbReference type="OrthoDB" id="2312264at2759"/>
<dbReference type="Proteomes" id="UP000615446">
    <property type="component" value="Unassembled WGS sequence"/>
</dbReference>
<organism evidence="1 2">
    <name type="scientific">Rhizophagus clarus</name>
    <dbReference type="NCBI Taxonomy" id="94130"/>
    <lineage>
        <taxon>Eukaryota</taxon>
        <taxon>Fungi</taxon>
        <taxon>Fungi incertae sedis</taxon>
        <taxon>Mucoromycota</taxon>
        <taxon>Glomeromycotina</taxon>
        <taxon>Glomeromycetes</taxon>
        <taxon>Glomerales</taxon>
        <taxon>Glomeraceae</taxon>
        <taxon>Rhizophagus</taxon>
    </lineage>
</organism>
<dbReference type="SUPFAM" id="SSF52047">
    <property type="entry name" value="RNI-like"/>
    <property type="match status" value="1"/>
</dbReference>
<sequence length="546" mass="63327">MSPFLHSDCLREIFEHMQGISGSQREERKSLLSCLLVNRLWCETTVEILWRNPWRLGNFYTDENYWLSLSKIIFLCFSKEQKNIIKKDCINFKSSIITQEPLFNYISYIQYLSNEHIVKIVETLTNEYNFSAILWNYNANIIENELWKLFMSRCSCVKYLELPSTSILHFPGADQCLTSLCEFVCSTYNSSKLFLDLAQVCRNIKKMVINPCGDDNEGLEALISLQNNLQQVKLCSIEGDSCEKIGKALESQSKSLTSITFEFCICVPVTTLCNLTELKSLKILVKDIDTDLEDLICAELPKLEILEIINSAYQPLDLYTSLIQSTHGFLRKIHFGIAPHPSEGELKPYINSIISFCPNIEDIILWYTEEIYDDLEQLLSSCRNIKYLSLEALSTFSNLEESWWDDDDDYDDDDDQENIDVDYNLACDGASVFDLLIKKFPHNLVQLTLSGSWRFSVLELETFLKSWKGRNPLYLTLFCDFDMGEEYSVILNDFQSNGTLKVDIFLFILPVYPVKKNGIRNYSNSESRLTHYDWFKNNYHQPHISV</sequence>
<protein>
    <recommendedName>
        <fullName evidence="3">F-box domain-containing protein</fullName>
    </recommendedName>
</protein>
<name>A0A8H3R5Z6_9GLOM</name>
<dbReference type="AlphaFoldDB" id="A0A8H3R5Z6"/>
<dbReference type="InterPro" id="IPR032675">
    <property type="entry name" value="LRR_dom_sf"/>
</dbReference>
<reference evidence="1" key="1">
    <citation type="submission" date="2019-10" db="EMBL/GenBank/DDBJ databases">
        <title>Conservation and host-specific expression of non-tandemly repeated heterogenous ribosome RNA gene in arbuscular mycorrhizal fungi.</title>
        <authorList>
            <person name="Maeda T."/>
            <person name="Kobayashi Y."/>
            <person name="Nakagawa T."/>
            <person name="Ezawa T."/>
            <person name="Yamaguchi K."/>
            <person name="Bino T."/>
            <person name="Nishimoto Y."/>
            <person name="Shigenobu S."/>
            <person name="Kawaguchi M."/>
        </authorList>
    </citation>
    <scope>NUCLEOTIDE SEQUENCE</scope>
    <source>
        <strain evidence="1">HR1</strain>
    </source>
</reference>
<accession>A0A8H3R5Z6</accession>
<comment type="caution">
    <text evidence="1">The sequence shown here is derived from an EMBL/GenBank/DDBJ whole genome shotgun (WGS) entry which is preliminary data.</text>
</comment>
<evidence type="ECO:0008006" key="3">
    <source>
        <dbReference type="Google" id="ProtNLM"/>
    </source>
</evidence>